<dbReference type="InterPro" id="IPR009057">
    <property type="entry name" value="Homeodomain-like_sf"/>
</dbReference>
<keyword evidence="3" id="KW-0804">Transcription</keyword>
<dbReference type="SUPFAM" id="SSF46689">
    <property type="entry name" value="Homeodomain-like"/>
    <property type="match status" value="2"/>
</dbReference>
<dbReference type="PANTHER" id="PTHR47504">
    <property type="entry name" value="RIGHT ORIGIN-BINDING PROTEIN"/>
    <property type="match status" value="1"/>
</dbReference>
<protein>
    <submittedName>
        <fullName evidence="5">AraC family transcriptional regulator</fullName>
    </submittedName>
</protein>
<dbReference type="GO" id="GO:0043565">
    <property type="term" value="F:sequence-specific DNA binding"/>
    <property type="evidence" value="ECO:0007669"/>
    <property type="project" value="InterPro"/>
</dbReference>
<dbReference type="InterPro" id="IPR018062">
    <property type="entry name" value="HTH_AraC-typ_CS"/>
</dbReference>
<dbReference type="PROSITE" id="PS00041">
    <property type="entry name" value="HTH_ARAC_FAMILY_1"/>
    <property type="match status" value="1"/>
</dbReference>
<organism evidence="5 6">
    <name type="scientific">Shouchella lonarensis</name>
    <dbReference type="NCBI Taxonomy" id="1464122"/>
    <lineage>
        <taxon>Bacteria</taxon>
        <taxon>Bacillati</taxon>
        <taxon>Bacillota</taxon>
        <taxon>Bacilli</taxon>
        <taxon>Bacillales</taxon>
        <taxon>Bacillaceae</taxon>
        <taxon>Shouchella</taxon>
    </lineage>
</organism>
<dbReference type="Proteomes" id="UP000242662">
    <property type="component" value="Unassembled WGS sequence"/>
</dbReference>
<dbReference type="InterPro" id="IPR020449">
    <property type="entry name" value="Tscrpt_reg_AraC-type_HTH"/>
</dbReference>
<evidence type="ECO:0000256" key="3">
    <source>
        <dbReference type="ARBA" id="ARBA00023163"/>
    </source>
</evidence>
<dbReference type="InterPro" id="IPR018060">
    <property type="entry name" value="HTH_AraC"/>
</dbReference>
<dbReference type="PRINTS" id="PR00032">
    <property type="entry name" value="HTHARAC"/>
</dbReference>
<keyword evidence="1" id="KW-0805">Transcription regulation</keyword>
<dbReference type="PANTHER" id="PTHR47504:SF5">
    <property type="entry name" value="RIGHT ORIGIN-BINDING PROTEIN"/>
    <property type="match status" value="1"/>
</dbReference>
<evidence type="ECO:0000313" key="5">
    <source>
        <dbReference type="EMBL" id="SDB85394.1"/>
    </source>
</evidence>
<keyword evidence="6" id="KW-1185">Reference proteome</keyword>
<dbReference type="SMART" id="SM00342">
    <property type="entry name" value="HTH_ARAC"/>
    <property type="match status" value="1"/>
</dbReference>
<dbReference type="Gene3D" id="1.10.10.60">
    <property type="entry name" value="Homeodomain-like"/>
    <property type="match status" value="2"/>
</dbReference>
<gene>
    <name evidence="5" type="ORF">SAMN05421737_10214</name>
</gene>
<sequence length="122" mass="13882">MDALEKMNEALRYIEDHLTEDIDLRVVAQKACCSVYHFKRMFSFIAGVTLAEYIRRRRLTKAAFALKETDVKVIDIALAYGYQSADAFTRAFQHMHGVTPTAARQAGHLLTAYPPMTFHLSI</sequence>
<evidence type="ECO:0000313" key="6">
    <source>
        <dbReference type="Proteomes" id="UP000242662"/>
    </source>
</evidence>
<evidence type="ECO:0000256" key="2">
    <source>
        <dbReference type="ARBA" id="ARBA00023125"/>
    </source>
</evidence>
<proteinExistence type="predicted"/>
<feature type="domain" description="HTH araC/xylS-type" evidence="4">
    <location>
        <begin position="8"/>
        <end position="106"/>
    </location>
</feature>
<dbReference type="InterPro" id="IPR050959">
    <property type="entry name" value="MarA-like"/>
</dbReference>
<dbReference type="Pfam" id="PF12833">
    <property type="entry name" value="HTH_18"/>
    <property type="match status" value="1"/>
</dbReference>
<evidence type="ECO:0000259" key="4">
    <source>
        <dbReference type="PROSITE" id="PS01124"/>
    </source>
</evidence>
<keyword evidence="2" id="KW-0238">DNA-binding</keyword>
<name>A0A1G6GTV5_9BACI</name>
<dbReference type="EMBL" id="FMYM01000002">
    <property type="protein sequence ID" value="SDB85394.1"/>
    <property type="molecule type" value="Genomic_DNA"/>
</dbReference>
<evidence type="ECO:0000256" key="1">
    <source>
        <dbReference type="ARBA" id="ARBA00023015"/>
    </source>
</evidence>
<dbReference type="GO" id="GO:0003700">
    <property type="term" value="F:DNA-binding transcription factor activity"/>
    <property type="evidence" value="ECO:0007669"/>
    <property type="project" value="InterPro"/>
</dbReference>
<reference evidence="6" key="1">
    <citation type="submission" date="2016-09" db="EMBL/GenBank/DDBJ databases">
        <authorList>
            <person name="Varghese N."/>
            <person name="Submissions S."/>
        </authorList>
    </citation>
    <scope>NUCLEOTIDE SEQUENCE [LARGE SCALE GENOMIC DNA]</scope>
    <source>
        <strain evidence="6">25nlg</strain>
    </source>
</reference>
<accession>A0A1G6GTV5</accession>
<dbReference type="AlphaFoldDB" id="A0A1G6GTV5"/>
<dbReference type="STRING" id="1464122.SAMN05421737_10214"/>
<dbReference type="PROSITE" id="PS01124">
    <property type="entry name" value="HTH_ARAC_FAMILY_2"/>
    <property type="match status" value="1"/>
</dbReference>